<gene>
    <name evidence="1" type="ORF">NTEN_LOCUS15431</name>
</gene>
<dbReference type="Proteomes" id="UP000479000">
    <property type="component" value="Unassembled WGS sequence"/>
</dbReference>
<evidence type="ECO:0000313" key="1">
    <source>
        <dbReference type="EMBL" id="CAB0010386.1"/>
    </source>
</evidence>
<dbReference type="EMBL" id="CADCXU010023023">
    <property type="protein sequence ID" value="CAB0010386.1"/>
    <property type="molecule type" value="Genomic_DNA"/>
</dbReference>
<name>A0A6H5H036_9HEMI</name>
<accession>A0A6H5H036</accession>
<organism evidence="1 2">
    <name type="scientific">Nesidiocoris tenuis</name>
    <dbReference type="NCBI Taxonomy" id="355587"/>
    <lineage>
        <taxon>Eukaryota</taxon>
        <taxon>Metazoa</taxon>
        <taxon>Ecdysozoa</taxon>
        <taxon>Arthropoda</taxon>
        <taxon>Hexapoda</taxon>
        <taxon>Insecta</taxon>
        <taxon>Pterygota</taxon>
        <taxon>Neoptera</taxon>
        <taxon>Paraneoptera</taxon>
        <taxon>Hemiptera</taxon>
        <taxon>Heteroptera</taxon>
        <taxon>Panheteroptera</taxon>
        <taxon>Cimicomorpha</taxon>
        <taxon>Miridae</taxon>
        <taxon>Dicyphina</taxon>
        <taxon>Nesidiocoris</taxon>
    </lineage>
</organism>
<protein>
    <submittedName>
        <fullName evidence="1">Uncharacterized protein</fullName>
    </submittedName>
</protein>
<keyword evidence="2" id="KW-1185">Reference proteome</keyword>
<dbReference type="AlphaFoldDB" id="A0A6H5H036"/>
<proteinExistence type="predicted"/>
<sequence>MVIISPKNIKKSYYEFCILLTRTLVNLRSSSIWSAGIGSFERTLALTLLVLKRSTGGGELSTTLAPLTLAELPIMTTTAPNTRPGSLGFRRERKYRKKGEKQKNHIAAIWGSRKSRPSAPPAMQQFTPKSSAGVAYDLKNTWRLAGTDVDDISVHLQPVENLTINSLLHNLYQILENQQVKDLRSTQILLLCRCYQERRIARRFKSVRLAREKGLFHRGRHLGRMGPPYQHAKLSRASPAALKGRNYLHDDLFPVIASRANLRAHRDANQFHEAGERSVRNAEPGIQRFLRKQPEPE</sequence>
<reference evidence="1 2" key="1">
    <citation type="submission" date="2020-02" db="EMBL/GenBank/DDBJ databases">
        <authorList>
            <person name="Ferguson B K."/>
        </authorList>
    </citation>
    <scope>NUCLEOTIDE SEQUENCE [LARGE SCALE GENOMIC DNA]</scope>
</reference>
<evidence type="ECO:0000313" key="2">
    <source>
        <dbReference type="Proteomes" id="UP000479000"/>
    </source>
</evidence>